<dbReference type="GO" id="GO:0000156">
    <property type="term" value="F:phosphorelay response regulator activity"/>
    <property type="evidence" value="ECO:0007669"/>
    <property type="project" value="TreeGrafter"/>
</dbReference>
<keyword evidence="13" id="KW-1185">Reference proteome</keyword>
<dbReference type="InterPro" id="IPR039420">
    <property type="entry name" value="WalR-like"/>
</dbReference>
<evidence type="ECO:0000256" key="4">
    <source>
        <dbReference type="ARBA" id="ARBA00023015"/>
    </source>
</evidence>
<dbReference type="SUPFAM" id="SSF52172">
    <property type="entry name" value="CheY-like"/>
    <property type="match status" value="1"/>
</dbReference>
<dbReference type="Proteomes" id="UP000092574">
    <property type="component" value="Chromosome"/>
</dbReference>
<dbReference type="AlphaFoldDB" id="A0A1C7IIQ2"/>
<dbReference type="PROSITE" id="PS50110">
    <property type="entry name" value="RESPONSE_REGULATORY"/>
    <property type="match status" value="1"/>
</dbReference>
<evidence type="ECO:0000259" key="10">
    <source>
        <dbReference type="PROSITE" id="PS50110"/>
    </source>
</evidence>
<dbReference type="InterPro" id="IPR011006">
    <property type="entry name" value="CheY-like_superfamily"/>
</dbReference>
<proteinExistence type="predicted"/>
<protein>
    <recommendedName>
        <fullName evidence="1">Stage 0 sporulation protein A homolog</fullName>
    </recommendedName>
</protein>
<keyword evidence="3" id="KW-0902">Two-component regulatory system</keyword>
<dbReference type="InterPro" id="IPR001789">
    <property type="entry name" value="Sig_transdc_resp-reg_receiver"/>
</dbReference>
<gene>
    <name evidence="12" type="ORF">A4V09_20980</name>
</gene>
<dbReference type="RefSeq" id="WP_065544908.1">
    <property type="nucleotide sequence ID" value="NZ_CP015405.2"/>
</dbReference>
<keyword evidence="2 8" id="KW-0597">Phosphoprotein</keyword>
<dbReference type="PANTHER" id="PTHR48111">
    <property type="entry name" value="REGULATOR OF RPOS"/>
    <property type="match status" value="1"/>
</dbReference>
<organism evidence="12 13">
    <name type="scientific">Blautia pseudococcoides</name>
    <dbReference type="NCBI Taxonomy" id="1796616"/>
    <lineage>
        <taxon>Bacteria</taxon>
        <taxon>Bacillati</taxon>
        <taxon>Bacillota</taxon>
        <taxon>Clostridia</taxon>
        <taxon>Lachnospirales</taxon>
        <taxon>Lachnospiraceae</taxon>
        <taxon>Blautia</taxon>
    </lineage>
</organism>
<dbReference type="PANTHER" id="PTHR48111:SF40">
    <property type="entry name" value="PHOSPHATE REGULON TRANSCRIPTIONAL REGULATORY PROTEIN PHOB"/>
    <property type="match status" value="1"/>
</dbReference>
<keyword evidence="5 9" id="KW-0238">DNA-binding</keyword>
<dbReference type="GO" id="GO:0000976">
    <property type="term" value="F:transcription cis-regulatory region binding"/>
    <property type="evidence" value="ECO:0007669"/>
    <property type="project" value="TreeGrafter"/>
</dbReference>
<comment type="function">
    <text evidence="7">May play the central regulatory role in sporulation. It may be an element of the effector pathway responsible for the activation of sporulation genes in response to nutritional stress. Spo0A may act in concert with spo0H (a sigma factor) to control the expression of some genes that are critical to the sporulation process.</text>
</comment>
<dbReference type="STRING" id="1796616.A4V09_20980"/>
<evidence type="ECO:0000256" key="2">
    <source>
        <dbReference type="ARBA" id="ARBA00022553"/>
    </source>
</evidence>
<dbReference type="InterPro" id="IPR036388">
    <property type="entry name" value="WH-like_DNA-bd_sf"/>
</dbReference>
<dbReference type="KEGG" id="byl:A4V09_20980"/>
<evidence type="ECO:0000256" key="7">
    <source>
        <dbReference type="ARBA" id="ARBA00024867"/>
    </source>
</evidence>
<dbReference type="CDD" id="cd00383">
    <property type="entry name" value="trans_reg_C"/>
    <property type="match status" value="1"/>
</dbReference>
<feature type="DNA-binding region" description="OmpR/PhoB-type" evidence="9">
    <location>
        <begin position="121"/>
        <end position="222"/>
    </location>
</feature>
<evidence type="ECO:0000259" key="11">
    <source>
        <dbReference type="PROSITE" id="PS51755"/>
    </source>
</evidence>
<dbReference type="GO" id="GO:0006355">
    <property type="term" value="P:regulation of DNA-templated transcription"/>
    <property type="evidence" value="ECO:0007669"/>
    <property type="project" value="InterPro"/>
</dbReference>
<dbReference type="OrthoDB" id="9779174at2"/>
<dbReference type="Gene3D" id="6.10.250.690">
    <property type="match status" value="1"/>
</dbReference>
<accession>A0A1C7IIQ2</accession>
<sequence>MSKLLIVEDDRDLLEGLAFSMESEGYEVICASAMEEGLKKFRESSPDFIILDCNLPDGTGYGFCREVRRNSQVPVLMLTARDTEMDEVQALETGADDYMSKPFSLAVLKTRIKKQLKRKDVELTQFSNGFYIDRGTCRVLRGDREISLSTVEYRLLTYLIDNRGRIVSKEQILAYVWDREGRFVDENAVSVNIRRLRRKIEEDPDNPVFIRNIRGMGYMWKET</sequence>
<dbReference type="GO" id="GO:0032993">
    <property type="term" value="C:protein-DNA complex"/>
    <property type="evidence" value="ECO:0007669"/>
    <property type="project" value="TreeGrafter"/>
</dbReference>
<dbReference type="Gene3D" id="1.10.10.10">
    <property type="entry name" value="Winged helix-like DNA-binding domain superfamily/Winged helix DNA-binding domain"/>
    <property type="match status" value="1"/>
</dbReference>
<evidence type="ECO:0000313" key="13">
    <source>
        <dbReference type="Proteomes" id="UP000092574"/>
    </source>
</evidence>
<reference evidence="12" key="1">
    <citation type="submission" date="2017-04" db="EMBL/GenBank/DDBJ databases">
        <title>Complete Genome Sequences of Twelve Strains of a Stable Defined Moderately Diverse Mouse Microbiota 2 (sDMDMm2).</title>
        <authorList>
            <person name="Uchimura Y."/>
            <person name="Wyss M."/>
            <person name="Brugiroux S."/>
            <person name="Limenitakis J.P."/>
            <person name="Stecher B."/>
            <person name="McCoy K.D."/>
            <person name="Macpherson A.J."/>
        </authorList>
    </citation>
    <scope>NUCLEOTIDE SEQUENCE</scope>
    <source>
        <strain evidence="12">YL58</strain>
    </source>
</reference>
<evidence type="ECO:0000256" key="3">
    <source>
        <dbReference type="ARBA" id="ARBA00023012"/>
    </source>
</evidence>
<dbReference type="EMBL" id="CP015405">
    <property type="protein sequence ID" value="ANU78783.1"/>
    <property type="molecule type" value="Genomic_DNA"/>
</dbReference>
<dbReference type="SMART" id="SM00448">
    <property type="entry name" value="REC"/>
    <property type="match status" value="1"/>
</dbReference>
<evidence type="ECO:0000313" key="12">
    <source>
        <dbReference type="EMBL" id="ANU78783.1"/>
    </source>
</evidence>
<evidence type="ECO:0000256" key="6">
    <source>
        <dbReference type="ARBA" id="ARBA00023163"/>
    </source>
</evidence>
<evidence type="ECO:0000256" key="5">
    <source>
        <dbReference type="ARBA" id="ARBA00023125"/>
    </source>
</evidence>
<dbReference type="PROSITE" id="PS51755">
    <property type="entry name" value="OMPR_PHOB"/>
    <property type="match status" value="1"/>
</dbReference>
<dbReference type="Pfam" id="PF00072">
    <property type="entry name" value="Response_reg"/>
    <property type="match status" value="1"/>
</dbReference>
<feature type="domain" description="Response regulatory" evidence="10">
    <location>
        <begin position="3"/>
        <end position="116"/>
    </location>
</feature>
<dbReference type="Gene3D" id="3.40.50.2300">
    <property type="match status" value="1"/>
</dbReference>
<evidence type="ECO:0000256" key="8">
    <source>
        <dbReference type="PROSITE-ProRule" id="PRU00169"/>
    </source>
</evidence>
<feature type="modified residue" description="4-aspartylphosphate" evidence="8">
    <location>
        <position position="52"/>
    </location>
</feature>
<dbReference type="Pfam" id="PF00486">
    <property type="entry name" value="Trans_reg_C"/>
    <property type="match status" value="1"/>
</dbReference>
<dbReference type="GO" id="GO:0005829">
    <property type="term" value="C:cytosol"/>
    <property type="evidence" value="ECO:0007669"/>
    <property type="project" value="TreeGrafter"/>
</dbReference>
<dbReference type="FunFam" id="3.40.50.2300:FF:000001">
    <property type="entry name" value="DNA-binding response regulator PhoB"/>
    <property type="match status" value="1"/>
</dbReference>
<keyword evidence="4" id="KW-0805">Transcription regulation</keyword>
<evidence type="ECO:0000256" key="9">
    <source>
        <dbReference type="PROSITE-ProRule" id="PRU01091"/>
    </source>
</evidence>
<name>A0A1C7IIQ2_9FIRM</name>
<dbReference type="SMART" id="SM00862">
    <property type="entry name" value="Trans_reg_C"/>
    <property type="match status" value="1"/>
</dbReference>
<feature type="domain" description="OmpR/PhoB-type" evidence="11">
    <location>
        <begin position="121"/>
        <end position="222"/>
    </location>
</feature>
<evidence type="ECO:0000256" key="1">
    <source>
        <dbReference type="ARBA" id="ARBA00018672"/>
    </source>
</evidence>
<keyword evidence="6" id="KW-0804">Transcription</keyword>
<dbReference type="InterPro" id="IPR001867">
    <property type="entry name" value="OmpR/PhoB-type_DNA-bd"/>
</dbReference>
<dbReference type="CDD" id="cd17574">
    <property type="entry name" value="REC_OmpR"/>
    <property type="match status" value="1"/>
</dbReference>